<dbReference type="AlphaFoldDB" id="A0AAW1PM79"/>
<protein>
    <submittedName>
        <fullName evidence="1">Uncharacterized protein</fullName>
    </submittedName>
</protein>
<reference evidence="1 2" key="1">
    <citation type="journal article" date="2024" name="Nat. Commun.">
        <title>Phylogenomics reveals the evolutionary origins of lichenization in chlorophyte algae.</title>
        <authorList>
            <person name="Puginier C."/>
            <person name="Libourel C."/>
            <person name="Otte J."/>
            <person name="Skaloud P."/>
            <person name="Haon M."/>
            <person name="Grisel S."/>
            <person name="Petersen M."/>
            <person name="Berrin J.G."/>
            <person name="Delaux P.M."/>
            <person name="Dal Grande F."/>
            <person name="Keller J."/>
        </authorList>
    </citation>
    <scope>NUCLEOTIDE SEQUENCE [LARGE SCALE GENOMIC DNA]</scope>
    <source>
        <strain evidence="1 2">SAG 2036</strain>
    </source>
</reference>
<gene>
    <name evidence="1" type="ORF">WJX73_010197</name>
</gene>
<organism evidence="1 2">
    <name type="scientific">Symbiochloris irregularis</name>
    <dbReference type="NCBI Taxonomy" id="706552"/>
    <lineage>
        <taxon>Eukaryota</taxon>
        <taxon>Viridiplantae</taxon>
        <taxon>Chlorophyta</taxon>
        <taxon>core chlorophytes</taxon>
        <taxon>Trebouxiophyceae</taxon>
        <taxon>Trebouxiales</taxon>
        <taxon>Trebouxiaceae</taxon>
        <taxon>Symbiochloris</taxon>
    </lineage>
</organism>
<name>A0AAW1PM79_9CHLO</name>
<keyword evidence="2" id="KW-1185">Reference proteome</keyword>
<accession>A0AAW1PM79</accession>
<comment type="caution">
    <text evidence="1">The sequence shown here is derived from an EMBL/GenBank/DDBJ whole genome shotgun (WGS) entry which is preliminary data.</text>
</comment>
<proteinExistence type="predicted"/>
<evidence type="ECO:0000313" key="2">
    <source>
        <dbReference type="Proteomes" id="UP001465755"/>
    </source>
</evidence>
<sequence>MGRPVAVECVHGDCTNVQVADDVRAPAGVYFDICGLFEGKALRNAQTEMWACCTEHRDAALKLIRKDLCRDEFKALDESED</sequence>
<dbReference type="EMBL" id="JALJOQ010000018">
    <property type="protein sequence ID" value="KAK9809641.1"/>
    <property type="molecule type" value="Genomic_DNA"/>
</dbReference>
<evidence type="ECO:0000313" key="1">
    <source>
        <dbReference type="EMBL" id="KAK9809641.1"/>
    </source>
</evidence>
<dbReference type="Proteomes" id="UP001465755">
    <property type="component" value="Unassembled WGS sequence"/>
</dbReference>